<dbReference type="Pfam" id="PF07876">
    <property type="entry name" value="Dabb"/>
    <property type="match status" value="1"/>
</dbReference>
<accession>A0A2V3DN92</accession>
<name>A0A2V3DN92_9MICC</name>
<dbReference type="SMART" id="SM00886">
    <property type="entry name" value="Dabb"/>
    <property type="match status" value="1"/>
</dbReference>
<dbReference type="Proteomes" id="UP000246303">
    <property type="component" value="Unassembled WGS sequence"/>
</dbReference>
<protein>
    <submittedName>
        <fullName evidence="1">Uncharacterized protein</fullName>
    </submittedName>
</protein>
<dbReference type="Gene3D" id="3.30.70.100">
    <property type="match status" value="1"/>
</dbReference>
<dbReference type="SUPFAM" id="SSF54909">
    <property type="entry name" value="Dimeric alpha+beta barrel"/>
    <property type="match status" value="1"/>
</dbReference>
<proteinExistence type="predicted"/>
<organism evidence="1 2">
    <name type="scientific">Arthrobacter psychrochitiniphilus</name>
    <dbReference type="NCBI Taxonomy" id="291045"/>
    <lineage>
        <taxon>Bacteria</taxon>
        <taxon>Bacillati</taxon>
        <taxon>Actinomycetota</taxon>
        <taxon>Actinomycetes</taxon>
        <taxon>Micrococcales</taxon>
        <taxon>Micrococcaceae</taxon>
        <taxon>Arthrobacter</taxon>
    </lineage>
</organism>
<evidence type="ECO:0000313" key="2">
    <source>
        <dbReference type="Proteomes" id="UP000246303"/>
    </source>
</evidence>
<keyword evidence="2" id="KW-1185">Reference proteome</keyword>
<reference evidence="1 2" key="1">
    <citation type="submission" date="2018-05" db="EMBL/GenBank/DDBJ databases">
        <title>Genetic diversity of glacier-inhabiting Cryobacterium bacteria in China and description of Cryobacterium mengkeensis sp. nov. and Arthrobacter glacialis sp. nov.</title>
        <authorList>
            <person name="Liu Q."/>
            <person name="Xin Y.-H."/>
        </authorList>
    </citation>
    <scope>NUCLEOTIDE SEQUENCE [LARGE SCALE GENOMIC DNA]</scope>
    <source>
        <strain evidence="1 2">GP3</strain>
    </source>
</reference>
<dbReference type="AlphaFoldDB" id="A0A2V3DN92"/>
<dbReference type="PROSITE" id="PS51502">
    <property type="entry name" value="S_R_A_B_BARREL"/>
    <property type="match status" value="1"/>
</dbReference>
<sequence>MIHHNVMLTLTTDATTEQKDAIVSGLVGLPAVIEGLEEIDVHSDLGLVEGNASIFFRMSFANESSWRGYSAHPAHVALASEHIKPVLVSKSALQFAG</sequence>
<gene>
    <name evidence="1" type="ORF">CVS29_16605</name>
</gene>
<evidence type="ECO:0000313" key="1">
    <source>
        <dbReference type="EMBL" id="PXA64121.1"/>
    </source>
</evidence>
<comment type="caution">
    <text evidence="1">The sequence shown here is derived from an EMBL/GenBank/DDBJ whole genome shotgun (WGS) entry which is preliminary data.</text>
</comment>
<dbReference type="InterPro" id="IPR011008">
    <property type="entry name" value="Dimeric_a/b-barrel"/>
</dbReference>
<dbReference type="RefSeq" id="WP_110107560.1">
    <property type="nucleotide sequence ID" value="NZ_JACBZZ010000001.1"/>
</dbReference>
<dbReference type="EMBL" id="QHLZ01000015">
    <property type="protein sequence ID" value="PXA64121.1"/>
    <property type="molecule type" value="Genomic_DNA"/>
</dbReference>
<dbReference type="InterPro" id="IPR013097">
    <property type="entry name" value="Dabb"/>
</dbReference>
<dbReference type="OrthoDB" id="6637496at2"/>